<dbReference type="Pfam" id="PF04784">
    <property type="entry name" value="DUF547"/>
    <property type="match status" value="1"/>
</dbReference>
<gene>
    <name evidence="4" type="ORF">EFP84_20125</name>
</gene>
<evidence type="ECO:0000256" key="1">
    <source>
        <dbReference type="SAM" id="MobiDB-lite"/>
    </source>
</evidence>
<reference evidence="4 5" key="1">
    <citation type="submission" date="2018-11" db="EMBL/GenBank/DDBJ databases">
        <title>Complete genome sequence of Leptospira kmetyi isolate LS 001/16 from soil sample associated with a leptospirosis patient in Kelantan.</title>
        <authorList>
            <person name="Muhammad Yusoff F."/>
            <person name="Muhammad Yusoff S."/>
            <person name="Ahmad M.N."/>
            <person name="Yusof N.Y."/>
            <person name="Aziah I."/>
        </authorList>
    </citation>
    <scope>NUCLEOTIDE SEQUENCE [LARGE SCALE GENOMIC DNA]</scope>
    <source>
        <strain evidence="4 5">LS 001/16</strain>
    </source>
</reference>
<evidence type="ECO:0000256" key="2">
    <source>
        <dbReference type="SAM" id="Phobius"/>
    </source>
</evidence>
<keyword evidence="2" id="KW-0472">Membrane</keyword>
<accession>A0AAD0URL8</accession>
<proteinExistence type="predicted"/>
<dbReference type="RefSeq" id="WP_123180553.1">
    <property type="nucleotide sequence ID" value="NZ_CP033615.1"/>
</dbReference>
<feature type="transmembrane region" description="Helical" evidence="2">
    <location>
        <begin position="31"/>
        <end position="49"/>
    </location>
</feature>
<dbReference type="AlphaFoldDB" id="A0AAD0URL8"/>
<dbReference type="PANTHER" id="PTHR46361">
    <property type="entry name" value="ELECTRON CARRIER/ PROTEIN DISULFIDE OXIDOREDUCTASE"/>
    <property type="match status" value="1"/>
</dbReference>
<keyword evidence="2" id="KW-0812">Transmembrane</keyword>
<evidence type="ECO:0000259" key="3">
    <source>
        <dbReference type="Pfam" id="PF04784"/>
    </source>
</evidence>
<name>A0AAD0URL8_9LEPT</name>
<dbReference type="EMBL" id="CP033615">
    <property type="protein sequence ID" value="AYV57931.1"/>
    <property type="molecule type" value="Genomic_DNA"/>
</dbReference>
<protein>
    <submittedName>
        <fullName evidence="4">DUF547 domain-containing protein</fullName>
    </submittedName>
</protein>
<dbReference type="InterPro" id="IPR006869">
    <property type="entry name" value="DUF547"/>
</dbReference>
<organism evidence="4 5">
    <name type="scientific">Leptospira kmetyi</name>
    <dbReference type="NCBI Taxonomy" id="408139"/>
    <lineage>
        <taxon>Bacteria</taxon>
        <taxon>Pseudomonadati</taxon>
        <taxon>Spirochaetota</taxon>
        <taxon>Spirochaetia</taxon>
        <taxon>Leptospirales</taxon>
        <taxon>Leptospiraceae</taxon>
        <taxon>Leptospira</taxon>
    </lineage>
</organism>
<feature type="region of interest" description="Disordered" evidence="1">
    <location>
        <begin position="1"/>
        <end position="23"/>
    </location>
</feature>
<keyword evidence="2" id="KW-1133">Transmembrane helix</keyword>
<dbReference type="Proteomes" id="UP000276407">
    <property type="component" value="Chromosome 2"/>
</dbReference>
<sequence length="281" mass="32986">MKERNRPQQSHPKLQPQSNAINKTRKTNNKAIKFLLILTTMYVYAFGYVNEPIHAFDHKHTQWNNELKKYVKEGNVDYSTWKKNQSGLDAYLQILSGVDEKEYSSFNNSEKLSFLINAYNAFTIRLILDHYPLKSIKELGGLFSGPWKLEFFSLLGSKKNLDWIEHEKLRKDFQEPRIHFAINCASKGCPPLFEQSFQAPKLEEQLIYVSKRFLTDRNYNRYDSSQKILYLSKIFQWFGGDFTRKSGSLISFYNSNSGLSPVPTNAEIRYLDYDWNLNQTK</sequence>
<evidence type="ECO:0000313" key="5">
    <source>
        <dbReference type="Proteomes" id="UP000276407"/>
    </source>
</evidence>
<dbReference type="KEGG" id="lkm:EFP84_20125"/>
<dbReference type="PANTHER" id="PTHR46361:SF3">
    <property type="entry name" value="ELECTRON CARRIER_ PROTEIN DISULFIDE OXIDOREDUCTASE"/>
    <property type="match status" value="1"/>
</dbReference>
<feature type="domain" description="DUF547" evidence="3">
    <location>
        <begin position="104"/>
        <end position="214"/>
    </location>
</feature>
<feature type="compositionally biased region" description="Polar residues" evidence="1">
    <location>
        <begin position="7"/>
        <end position="22"/>
    </location>
</feature>
<evidence type="ECO:0000313" key="4">
    <source>
        <dbReference type="EMBL" id="AYV57931.1"/>
    </source>
</evidence>